<gene>
    <name evidence="1" type="ORF">WDS16_24870</name>
</gene>
<dbReference type="Proteomes" id="UP001432000">
    <property type="component" value="Chromosome"/>
</dbReference>
<dbReference type="SUPFAM" id="SSF52540">
    <property type="entry name" value="P-loop containing nucleoside triphosphate hydrolases"/>
    <property type="match status" value="1"/>
</dbReference>
<evidence type="ECO:0000313" key="2">
    <source>
        <dbReference type="Proteomes" id="UP001432000"/>
    </source>
</evidence>
<name>A0ABZ2PGW9_9NOCA</name>
<evidence type="ECO:0000313" key="1">
    <source>
        <dbReference type="EMBL" id="WXG68387.1"/>
    </source>
</evidence>
<dbReference type="PANTHER" id="PTHR10285">
    <property type="entry name" value="URIDINE KINASE"/>
    <property type="match status" value="1"/>
</dbReference>
<accession>A0ABZ2PGW9</accession>
<dbReference type="EMBL" id="CP147846">
    <property type="protein sequence ID" value="WXG68387.1"/>
    <property type="molecule type" value="Genomic_DNA"/>
</dbReference>
<keyword evidence="2" id="KW-1185">Reference proteome</keyword>
<keyword evidence="1" id="KW-0418">Kinase</keyword>
<sequence length="216" mass="24157">MIDVIAKQVLRAVPRGRALVAIDGVDGSGKTTFASNLAHSIVGRPVVVLHVDNFLNPAATRHARGRWSPQGHWLDLYDYESFYSVALNPLRRGGDGWYRPASYDPETDAVQLADAVHAPDDAIVLVEGLFLHRAELVDVWDLSIFLGVPVEEMVRRLSERDGTNPDAEHETTQRYVGGQRIYFEEVRPWDRATFVVDNADVENPYIVDPAARQPTQ</sequence>
<dbReference type="RefSeq" id="WP_338888566.1">
    <property type="nucleotide sequence ID" value="NZ_CP147846.1"/>
</dbReference>
<dbReference type="GO" id="GO:0016301">
    <property type="term" value="F:kinase activity"/>
    <property type="evidence" value="ECO:0007669"/>
    <property type="project" value="UniProtKB-KW"/>
</dbReference>
<dbReference type="InterPro" id="IPR027417">
    <property type="entry name" value="P-loop_NTPase"/>
</dbReference>
<reference evidence="1 2" key="1">
    <citation type="submission" date="2024-03" db="EMBL/GenBank/DDBJ databases">
        <title>Natural products discovery in diverse microorganisms through a two-stage MS feature dereplication strategy.</title>
        <authorList>
            <person name="Zhang R."/>
        </authorList>
    </citation>
    <scope>NUCLEOTIDE SEQUENCE [LARGE SCALE GENOMIC DNA]</scope>
    <source>
        <strain evidence="1 2">18930</strain>
    </source>
</reference>
<proteinExistence type="predicted"/>
<keyword evidence="1" id="KW-0808">Transferase</keyword>
<dbReference type="Gene3D" id="3.40.50.300">
    <property type="entry name" value="P-loop containing nucleotide triphosphate hydrolases"/>
    <property type="match status" value="1"/>
</dbReference>
<protein>
    <submittedName>
        <fullName evidence="1">Uridine kinase</fullName>
    </submittedName>
</protein>
<organism evidence="1 2">
    <name type="scientific">Rhodococcus sovatensis</name>
    <dbReference type="NCBI Taxonomy" id="1805840"/>
    <lineage>
        <taxon>Bacteria</taxon>
        <taxon>Bacillati</taxon>
        <taxon>Actinomycetota</taxon>
        <taxon>Actinomycetes</taxon>
        <taxon>Mycobacteriales</taxon>
        <taxon>Nocardiaceae</taxon>
        <taxon>Rhodococcus</taxon>
    </lineage>
</organism>